<dbReference type="FunFam" id="1.10.1410.10:FF:000006">
    <property type="entry name" value="Nucleolar protein 6"/>
    <property type="match status" value="1"/>
</dbReference>
<dbReference type="InterPro" id="IPR035369">
    <property type="entry name" value="Nrap_D4"/>
</dbReference>
<comment type="subcellular location">
    <subcellularLocation>
        <location evidence="1">Chromosome</location>
    </subcellularLocation>
    <subcellularLocation>
        <location evidence="2 9">Nucleus</location>
        <location evidence="2 9">Nucleolus</location>
    </subcellularLocation>
</comment>
<evidence type="ECO:0000256" key="1">
    <source>
        <dbReference type="ARBA" id="ARBA00004286"/>
    </source>
</evidence>
<evidence type="ECO:0000259" key="13">
    <source>
        <dbReference type="Pfam" id="PF17404"/>
    </source>
</evidence>
<dbReference type="Pfam" id="PF17404">
    <property type="entry name" value="Nrap_D3"/>
    <property type="match status" value="1"/>
</dbReference>
<gene>
    <name evidence="17" type="primary">nol6</name>
    <name evidence="17" type="ORF">AWC38_SpisGene3332</name>
</gene>
<evidence type="ECO:0000256" key="6">
    <source>
        <dbReference type="ARBA" id="ARBA00022884"/>
    </source>
</evidence>
<dbReference type="PANTHER" id="PTHR17972:SF0">
    <property type="entry name" value="NUCLEOLAR PROTEIN 6"/>
    <property type="match status" value="1"/>
</dbReference>
<dbReference type="Pfam" id="PF17403">
    <property type="entry name" value="Nrap_D2"/>
    <property type="match status" value="1"/>
</dbReference>
<evidence type="ECO:0000313" key="17">
    <source>
        <dbReference type="EMBL" id="PFX31774.1"/>
    </source>
</evidence>
<dbReference type="Proteomes" id="UP000225706">
    <property type="component" value="Unassembled WGS sequence"/>
</dbReference>
<dbReference type="GO" id="GO:0003723">
    <property type="term" value="F:RNA binding"/>
    <property type="evidence" value="ECO:0007669"/>
    <property type="project" value="UniProtKB-KW"/>
</dbReference>
<dbReference type="Pfam" id="PF17407">
    <property type="entry name" value="Nrap_D6"/>
    <property type="match status" value="1"/>
</dbReference>
<feature type="domain" description="Nrap protein" evidence="15">
    <location>
        <begin position="836"/>
        <end position="992"/>
    </location>
</feature>
<feature type="region of interest" description="Disordered" evidence="10">
    <location>
        <begin position="23"/>
        <end position="43"/>
    </location>
</feature>
<dbReference type="GO" id="GO:0005694">
    <property type="term" value="C:chromosome"/>
    <property type="evidence" value="ECO:0007669"/>
    <property type="project" value="UniProtKB-SubCell"/>
</dbReference>
<evidence type="ECO:0000259" key="12">
    <source>
        <dbReference type="Pfam" id="PF17403"/>
    </source>
</evidence>
<dbReference type="GO" id="GO:0034456">
    <property type="term" value="C:UTP-C complex"/>
    <property type="evidence" value="ECO:0007669"/>
    <property type="project" value="TreeGrafter"/>
</dbReference>
<dbReference type="GO" id="GO:0032040">
    <property type="term" value="C:small-subunit processome"/>
    <property type="evidence" value="ECO:0007669"/>
    <property type="project" value="TreeGrafter"/>
</dbReference>
<evidence type="ECO:0000256" key="3">
    <source>
        <dbReference type="ARBA" id="ARBA00006674"/>
    </source>
</evidence>
<dbReference type="InterPro" id="IPR035370">
    <property type="entry name" value="Nrap_D5"/>
</dbReference>
<comment type="function">
    <text evidence="8">Part of the small subunit (SSU) processome, first precursor of the small eukaryotic ribosomal subunit. During the assembly of the SSU processome in the nucleolus, many ribosome biogenesis factors, an RNA chaperone and ribosomal proteins associate with the nascent pre-rRNA and work in concert to generate RNA folding, modifications, rearrangements and cleavage as well as targeted degradation of pre-ribosomal RNA by the RNA exosome.</text>
</comment>
<protein>
    <recommendedName>
        <fullName evidence="4 9">Nucleolar protein 6</fullName>
    </recommendedName>
</protein>
<feature type="domain" description="Nrap protein" evidence="13">
    <location>
        <begin position="453"/>
        <end position="611"/>
    </location>
</feature>
<evidence type="ECO:0000259" key="11">
    <source>
        <dbReference type="Pfam" id="PF03813"/>
    </source>
</evidence>
<evidence type="ECO:0000256" key="2">
    <source>
        <dbReference type="ARBA" id="ARBA00004604"/>
    </source>
</evidence>
<proteinExistence type="inferred from homology"/>
<evidence type="ECO:0000256" key="9">
    <source>
        <dbReference type="RuleBase" id="RU364032"/>
    </source>
</evidence>
<dbReference type="InterPro" id="IPR035367">
    <property type="entry name" value="Nrap_D2"/>
</dbReference>
<evidence type="ECO:0000256" key="5">
    <source>
        <dbReference type="ARBA" id="ARBA00022454"/>
    </source>
</evidence>
<name>A0A2B4SM46_STYPI</name>
<evidence type="ECO:0000256" key="8">
    <source>
        <dbReference type="ARBA" id="ARBA00035000"/>
    </source>
</evidence>
<keyword evidence="7 9" id="KW-0539">Nucleus</keyword>
<dbReference type="FunFam" id="1.10.1410.10:FF:000005">
    <property type="entry name" value="Nucleolar protein 6"/>
    <property type="match status" value="1"/>
</dbReference>
<evidence type="ECO:0000256" key="4">
    <source>
        <dbReference type="ARBA" id="ARBA00016437"/>
    </source>
</evidence>
<evidence type="ECO:0000259" key="14">
    <source>
        <dbReference type="Pfam" id="PF17405"/>
    </source>
</evidence>
<accession>A0A2B4SM46</accession>
<dbReference type="GO" id="GO:0006364">
    <property type="term" value="P:rRNA processing"/>
    <property type="evidence" value="ECO:0007669"/>
    <property type="project" value="TreeGrafter"/>
</dbReference>
<dbReference type="AlphaFoldDB" id="A0A2B4SM46"/>
<comment type="similarity">
    <text evidence="3 9">Belongs to the NRAP family.</text>
</comment>
<keyword evidence="6 9" id="KW-0694">RNA-binding</keyword>
<dbReference type="Gene3D" id="3.30.70.3030">
    <property type="match status" value="1"/>
</dbReference>
<dbReference type="InterPro" id="IPR035371">
    <property type="entry name" value="Nrap_D6"/>
</dbReference>
<reference evidence="18" key="1">
    <citation type="journal article" date="2017" name="bioRxiv">
        <title>Comparative analysis of the genomes of Stylophora pistillata and Acropora digitifera provides evidence for extensive differences between species of corals.</title>
        <authorList>
            <person name="Voolstra C.R."/>
            <person name="Li Y."/>
            <person name="Liew Y.J."/>
            <person name="Baumgarten S."/>
            <person name="Zoccola D."/>
            <person name="Flot J.-F."/>
            <person name="Tambutte S."/>
            <person name="Allemand D."/>
            <person name="Aranda M."/>
        </authorList>
    </citation>
    <scope>NUCLEOTIDE SEQUENCE [LARGE SCALE GENOMIC DNA]</scope>
</reference>
<dbReference type="Pfam" id="PF17405">
    <property type="entry name" value="Nrap_D4"/>
    <property type="match status" value="1"/>
</dbReference>
<dbReference type="InterPro" id="IPR005554">
    <property type="entry name" value="NOL6/Upt22"/>
</dbReference>
<evidence type="ECO:0000259" key="15">
    <source>
        <dbReference type="Pfam" id="PF17406"/>
    </source>
</evidence>
<keyword evidence="18" id="KW-1185">Reference proteome</keyword>
<feature type="domain" description="Nrap protein" evidence="12">
    <location>
        <begin position="308"/>
        <end position="448"/>
    </location>
</feature>
<dbReference type="GO" id="GO:0032545">
    <property type="term" value="C:CURI complex"/>
    <property type="evidence" value="ECO:0007669"/>
    <property type="project" value="TreeGrafter"/>
</dbReference>
<dbReference type="OrthoDB" id="10251401at2759"/>
<evidence type="ECO:0000259" key="16">
    <source>
        <dbReference type="Pfam" id="PF17407"/>
    </source>
</evidence>
<organism evidence="17 18">
    <name type="scientific">Stylophora pistillata</name>
    <name type="common">Smooth cauliflower coral</name>
    <dbReference type="NCBI Taxonomy" id="50429"/>
    <lineage>
        <taxon>Eukaryota</taxon>
        <taxon>Metazoa</taxon>
        <taxon>Cnidaria</taxon>
        <taxon>Anthozoa</taxon>
        <taxon>Hexacorallia</taxon>
        <taxon>Scleractinia</taxon>
        <taxon>Astrocoeniina</taxon>
        <taxon>Pocilloporidae</taxon>
        <taxon>Stylophora</taxon>
    </lineage>
</organism>
<dbReference type="PANTHER" id="PTHR17972">
    <property type="entry name" value="NUCLEOLAR RNA-ASSOCIATED PROTEIN"/>
    <property type="match status" value="1"/>
</dbReference>
<evidence type="ECO:0000313" key="18">
    <source>
        <dbReference type="Proteomes" id="UP000225706"/>
    </source>
</evidence>
<feature type="domain" description="Nrap protein" evidence="14">
    <location>
        <begin position="625"/>
        <end position="834"/>
    </location>
</feature>
<comment type="caution">
    <text evidence="17">The sequence shown here is derived from an EMBL/GenBank/DDBJ whole genome shotgun (WGS) entry which is preliminary data.</text>
</comment>
<dbReference type="STRING" id="50429.A0A2B4SM46"/>
<dbReference type="Pfam" id="PF17406">
    <property type="entry name" value="Nrap_D5"/>
    <property type="match status" value="1"/>
</dbReference>
<dbReference type="EMBL" id="LSMT01000031">
    <property type="protein sequence ID" value="PFX31774.1"/>
    <property type="molecule type" value="Genomic_DNA"/>
</dbReference>
<sequence>MKRRVQATENSLAVNNLSKKKAVFENGEENNSKTTNYKDSLYRPPTSEEITALKETENLFKSSLFRMQITELLAEVQPKKERNKALDEVLHELNTLLLSLPDEETIHEIEDHSWLPKEVKFPLPPSLSPVKGKFCFRRPVSVKVVGSYLLGTVTKPNLNVDVAVEMPKECFQHKDHLNLRYQHKRAFYLSIIASHLTNTSLFESVQFSYMSGEVLRPILVLKPEGKAGKQFVIRLHPSLSEGTFKPQRLSPIRNNVKRRWFTGEEGMADDMDDTGLPTPHYNASVLSDMFLEHHLHHLYKCITDFPGMKDAVALIKVWLHQRELDKGQGCCSGFLVSMFISHLLLIKKINKQMSSYQILRVFLQFLVSNDLTKEGITMTREDSDDSNVPSKADFHAGFDVVFVDPSGYLNLCAGMTRAQYNRLQSEARLSLEYLDNSFMDGFEVLFMKSVPFIQTFDQYLQIPNISSLEVVCKKDDLLGHLIDHPGDWTPVVTDWLLHLVDKGLGKRVDMLCFEPQAPCQWPVGKTPPDRGQKALTLGLLLNSDHSDVVLDTGPPADSAEATSFRSFWGEKSELRRFKDGSILEAVLWPCNSLAEKRTICEKIIKHLIQRHGDVDTSSFTYVASQLDCVLQTRAESANSGTGEEDAERVNQVYNTLCKQIRALELPLSVSSLQGISPVFRGAEVFPPRACFKNSKVKPQPGKENLADNVSLPSELKNTSWCPAMEVVLQFETSGKWPDDLTAIQHIKAAFHIRLAELLKSKCSLVTAASRHHLDVLKDGFVFRVKIMHYREMVLLQKSDISQESKTDHEKKAKELERELTHLPLLTSTLHGIQQQFSGYSGTVRLAKRWMSAQLLCDHMTEECIELLVASLFLSPAPFAPPRSPFIGFLRFLHLLSSTDWQTTPIVLNFNNDISAEEYQEITSKFSNNRARLPAIFISTPRDKFTSLWTKDKPSKQIVNRLSLLARESHSVLEHQIKTCALQTTDFKLIFRPPLDHYDVIIHLHHRLLPRRTQALDRVKHSTEDTSISSPPVLLPVVNFDPTRLYLEELKEAFSEVAVFFHDVYGGDIIGVLWKPYSFVPAQFKVLHVQYKMPLTIPQKSAKSKQVPSWVIPSISAILSDFQTIGDGLVKKIEVMNA</sequence>
<feature type="domain" description="Nrap protein" evidence="11">
    <location>
        <begin position="160"/>
        <end position="302"/>
    </location>
</feature>
<dbReference type="InterPro" id="IPR035368">
    <property type="entry name" value="Nrap_D3"/>
</dbReference>
<dbReference type="InterPro" id="IPR035082">
    <property type="entry name" value="Nrap_D1"/>
</dbReference>
<dbReference type="GO" id="GO:0006409">
    <property type="term" value="P:tRNA export from nucleus"/>
    <property type="evidence" value="ECO:0007669"/>
    <property type="project" value="TreeGrafter"/>
</dbReference>
<feature type="domain" description="Nrap protein" evidence="16">
    <location>
        <begin position="994"/>
        <end position="1132"/>
    </location>
</feature>
<evidence type="ECO:0000256" key="7">
    <source>
        <dbReference type="ARBA" id="ARBA00023242"/>
    </source>
</evidence>
<dbReference type="Gene3D" id="1.10.1410.10">
    <property type="match status" value="2"/>
</dbReference>
<evidence type="ECO:0000256" key="10">
    <source>
        <dbReference type="SAM" id="MobiDB-lite"/>
    </source>
</evidence>
<dbReference type="Pfam" id="PF03813">
    <property type="entry name" value="Nrap"/>
    <property type="match status" value="1"/>
</dbReference>
<keyword evidence="5" id="KW-0158">Chromosome</keyword>